<organism evidence="2 3">
    <name type="scientific">Tegillarca granosa</name>
    <name type="common">Malaysian cockle</name>
    <name type="synonym">Anadara granosa</name>
    <dbReference type="NCBI Taxonomy" id="220873"/>
    <lineage>
        <taxon>Eukaryota</taxon>
        <taxon>Metazoa</taxon>
        <taxon>Spiralia</taxon>
        <taxon>Lophotrochozoa</taxon>
        <taxon>Mollusca</taxon>
        <taxon>Bivalvia</taxon>
        <taxon>Autobranchia</taxon>
        <taxon>Pteriomorphia</taxon>
        <taxon>Arcoida</taxon>
        <taxon>Arcoidea</taxon>
        <taxon>Arcidae</taxon>
        <taxon>Tegillarca</taxon>
    </lineage>
</organism>
<evidence type="ECO:0000256" key="1">
    <source>
        <dbReference type="SAM" id="MobiDB-lite"/>
    </source>
</evidence>
<feature type="region of interest" description="Disordered" evidence="1">
    <location>
        <begin position="1"/>
        <end position="66"/>
    </location>
</feature>
<accession>A0ABQ9FBY2</accession>
<protein>
    <submittedName>
        <fullName evidence="2">Uncharacterized protein</fullName>
    </submittedName>
</protein>
<proteinExistence type="predicted"/>
<keyword evidence="3" id="KW-1185">Reference proteome</keyword>
<evidence type="ECO:0000313" key="2">
    <source>
        <dbReference type="EMBL" id="KAJ8313362.1"/>
    </source>
</evidence>
<evidence type="ECO:0000313" key="3">
    <source>
        <dbReference type="Proteomes" id="UP001217089"/>
    </source>
</evidence>
<dbReference type="EMBL" id="JARBDR010000376">
    <property type="protein sequence ID" value="KAJ8313362.1"/>
    <property type="molecule type" value="Genomic_DNA"/>
</dbReference>
<name>A0ABQ9FBY2_TEGGR</name>
<feature type="compositionally biased region" description="Low complexity" evidence="1">
    <location>
        <begin position="11"/>
        <end position="26"/>
    </location>
</feature>
<feature type="compositionally biased region" description="Polar residues" evidence="1">
    <location>
        <begin position="35"/>
        <end position="48"/>
    </location>
</feature>
<feature type="compositionally biased region" description="Low complexity" evidence="1">
    <location>
        <begin position="49"/>
        <end position="66"/>
    </location>
</feature>
<sequence>MMAQSAAVEKAAGAPGPSGSTPSSPAVTLSIPPDSAQNDVPTSMSSEDSNSGTASSAGGTSARTVI</sequence>
<reference evidence="2 3" key="1">
    <citation type="submission" date="2022-12" db="EMBL/GenBank/DDBJ databases">
        <title>Chromosome-level genome of Tegillarca granosa.</title>
        <authorList>
            <person name="Kim J."/>
        </authorList>
    </citation>
    <scope>NUCLEOTIDE SEQUENCE [LARGE SCALE GENOMIC DNA]</scope>
    <source>
        <strain evidence="2">Teg-2019</strain>
        <tissue evidence="2">Adductor muscle</tissue>
    </source>
</reference>
<dbReference type="Proteomes" id="UP001217089">
    <property type="component" value="Unassembled WGS sequence"/>
</dbReference>
<comment type="caution">
    <text evidence="2">The sequence shown here is derived from an EMBL/GenBank/DDBJ whole genome shotgun (WGS) entry which is preliminary data.</text>
</comment>
<gene>
    <name evidence="2" type="ORF">KUTeg_009148</name>
</gene>